<dbReference type="OrthoDB" id="9795206at2"/>
<dbReference type="GO" id="GO:0016747">
    <property type="term" value="F:acyltransferase activity, transferring groups other than amino-acyl groups"/>
    <property type="evidence" value="ECO:0007669"/>
    <property type="project" value="InterPro"/>
</dbReference>
<dbReference type="PANTHER" id="PTHR43415:SF4">
    <property type="entry name" value="N-ACETYLTRANSFERASE DOMAIN-CONTAINING PROTEIN"/>
    <property type="match status" value="1"/>
</dbReference>
<gene>
    <name evidence="2" type="ORF">CBF29_05860</name>
</gene>
<dbReference type="PANTHER" id="PTHR43415">
    <property type="entry name" value="SPERMIDINE N(1)-ACETYLTRANSFERASE"/>
    <property type="match status" value="1"/>
</dbReference>
<dbReference type="RefSeq" id="WP_126808396.1">
    <property type="nucleotide sequence ID" value="NZ_NGKA01000007.1"/>
</dbReference>
<evidence type="ECO:0000313" key="2">
    <source>
        <dbReference type="EMBL" id="RSU12652.1"/>
    </source>
</evidence>
<keyword evidence="2" id="KW-0808">Transferase</keyword>
<keyword evidence="3" id="KW-1185">Reference proteome</keyword>
<accession>A0A430AX61</accession>
<dbReference type="InterPro" id="IPR000182">
    <property type="entry name" value="GNAT_dom"/>
</dbReference>
<organism evidence="2 3">
    <name type="scientific">Vagococcus elongatus</name>
    <dbReference type="NCBI Taxonomy" id="180344"/>
    <lineage>
        <taxon>Bacteria</taxon>
        <taxon>Bacillati</taxon>
        <taxon>Bacillota</taxon>
        <taxon>Bacilli</taxon>
        <taxon>Lactobacillales</taxon>
        <taxon>Enterococcaceae</taxon>
        <taxon>Vagococcus</taxon>
    </lineage>
</organism>
<dbReference type="Pfam" id="PF13302">
    <property type="entry name" value="Acetyltransf_3"/>
    <property type="match status" value="1"/>
</dbReference>
<dbReference type="SUPFAM" id="SSF55729">
    <property type="entry name" value="Acyl-CoA N-acyltransferases (Nat)"/>
    <property type="match status" value="1"/>
</dbReference>
<protein>
    <submittedName>
        <fullName evidence="2">GNAT family N-acetyltransferase</fullName>
    </submittedName>
</protein>
<dbReference type="Gene3D" id="3.40.630.30">
    <property type="match status" value="1"/>
</dbReference>
<proteinExistence type="predicted"/>
<dbReference type="InterPro" id="IPR016181">
    <property type="entry name" value="Acyl_CoA_acyltransferase"/>
</dbReference>
<dbReference type="PROSITE" id="PS51186">
    <property type="entry name" value="GNAT"/>
    <property type="match status" value="1"/>
</dbReference>
<comment type="caution">
    <text evidence="2">The sequence shown here is derived from an EMBL/GenBank/DDBJ whole genome shotgun (WGS) entry which is preliminary data.</text>
</comment>
<feature type="domain" description="N-acetyltransferase" evidence="1">
    <location>
        <begin position="10"/>
        <end position="173"/>
    </location>
</feature>
<evidence type="ECO:0000259" key="1">
    <source>
        <dbReference type="PROSITE" id="PS51186"/>
    </source>
</evidence>
<dbReference type="Proteomes" id="UP000287605">
    <property type="component" value="Unassembled WGS sequence"/>
</dbReference>
<sequence length="183" mass="21936">MTLNLNGKNLTLRSIKNEDLETLWQIAYNQSLEWMNWNGPYFNDPVYTYEEFILYYTTKVMPLDATAVIVVDEQPIGLISHYWEDGELMQWLEYGLVIYQEQHWGKGIGTEACKIWMDYLFDTYPYIQRVGFTTWSGNHRILRMGEKLGMKKEAVIRQVRFWQGNYYDSVKFGILRKEWQENI</sequence>
<evidence type="ECO:0000313" key="3">
    <source>
        <dbReference type="Proteomes" id="UP000287605"/>
    </source>
</evidence>
<dbReference type="EMBL" id="NGKA01000007">
    <property type="protein sequence ID" value="RSU12652.1"/>
    <property type="molecule type" value="Genomic_DNA"/>
</dbReference>
<dbReference type="AlphaFoldDB" id="A0A430AX61"/>
<reference evidence="2 3" key="1">
    <citation type="submission" date="2017-05" db="EMBL/GenBank/DDBJ databases">
        <title>Vagococcus spp. assemblies.</title>
        <authorList>
            <person name="Gulvik C.A."/>
        </authorList>
    </citation>
    <scope>NUCLEOTIDE SEQUENCE [LARGE SCALE GENOMIC DNA]</scope>
    <source>
        <strain evidence="2 3">CCUG 51432</strain>
    </source>
</reference>
<name>A0A430AX61_9ENTE</name>